<comment type="caution">
    <text evidence="1">The sequence shown here is derived from an EMBL/GenBank/DDBJ whole genome shotgun (WGS) entry which is preliminary data.</text>
</comment>
<dbReference type="Proteomes" id="UP000037136">
    <property type="component" value="Unassembled WGS sequence"/>
</dbReference>
<proteinExistence type="predicted"/>
<sequence length="89" mass="10266">MQLREPLSGFFAEESNPSRTRNMRRFVTSLGMRGFTNKTSHFTLLTVLCDSGARSWPPVLQAYPAQRYQRNLKRDPMGHSALRLSHRSL</sequence>
<evidence type="ECO:0000313" key="2">
    <source>
        <dbReference type="Proteomes" id="UP000037136"/>
    </source>
</evidence>
<keyword evidence="2" id="KW-1185">Reference proteome</keyword>
<reference evidence="1 2" key="1">
    <citation type="journal article" date="2015" name="BMC Genomics">
        <title>Gene expression during zombie ant biting behavior reflects the complexity underlying fungal parasitic behavioral manipulation.</title>
        <authorList>
            <person name="de Bekker C."/>
            <person name="Ohm R.A."/>
            <person name="Loreto R.G."/>
            <person name="Sebastian A."/>
            <person name="Albert I."/>
            <person name="Merrow M."/>
            <person name="Brachmann A."/>
            <person name="Hughes D.P."/>
        </authorList>
    </citation>
    <scope>NUCLEOTIDE SEQUENCE [LARGE SCALE GENOMIC DNA]</scope>
    <source>
        <strain evidence="1 2">SC16a</strain>
    </source>
</reference>
<organism evidence="1 2">
    <name type="scientific">Ophiocordyceps unilateralis</name>
    <name type="common">Zombie-ant fungus</name>
    <name type="synonym">Torrubia unilateralis</name>
    <dbReference type="NCBI Taxonomy" id="268505"/>
    <lineage>
        <taxon>Eukaryota</taxon>
        <taxon>Fungi</taxon>
        <taxon>Dikarya</taxon>
        <taxon>Ascomycota</taxon>
        <taxon>Pezizomycotina</taxon>
        <taxon>Sordariomycetes</taxon>
        <taxon>Hypocreomycetidae</taxon>
        <taxon>Hypocreales</taxon>
        <taxon>Ophiocordycipitaceae</taxon>
        <taxon>Ophiocordyceps</taxon>
    </lineage>
</organism>
<dbReference type="EMBL" id="LAZP02000050">
    <property type="protein sequence ID" value="PFH61896.1"/>
    <property type="molecule type" value="Genomic_DNA"/>
</dbReference>
<accession>A0A2A9PM58</accession>
<reference evidence="1 2" key="2">
    <citation type="journal article" date="2017" name="Sci. Rep.">
        <title>Ant-infecting Ophiocordyceps genomes reveal a high diversity of potential behavioral manipulation genes and a possible major role for enterotoxins.</title>
        <authorList>
            <person name="de Bekker C."/>
            <person name="Ohm R.A."/>
            <person name="Evans H.C."/>
            <person name="Brachmann A."/>
            <person name="Hughes D.P."/>
        </authorList>
    </citation>
    <scope>NUCLEOTIDE SEQUENCE [LARGE SCALE GENOMIC DNA]</scope>
    <source>
        <strain evidence="1 2">SC16a</strain>
    </source>
</reference>
<protein>
    <submittedName>
        <fullName evidence="1">Uncharacterized protein</fullName>
    </submittedName>
</protein>
<dbReference type="AlphaFoldDB" id="A0A2A9PM58"/>
<gene>
    <name evidence="1" type="ORF">XA68_15912</name>
</gene>
<name>A0A2A9PM58_OPHUN</name>
<evidence type="ECO:0000313" key="1">
    <source>
        <dbReference type="EMBL" id="PFH61896.1"/>
    </source>
</evidence>